<reference evidence="10 11" key="1">
    <citation type="submission" date="2024-05" db="EMBL/GenBank/DDBJ databases">
        <authorList>
            <person name="Wallberg A."/>
        </authorList>
    </citation>
    <scope>NUCLEOTIDE SEQUENCE [LARGE SCALE GENOMIC DNA]</scope>
</reference>
<dbReference type="Proteomes" id="UP001497623">
    <property type="component" value="Unassembled WGS sequence"/>
</dbReference>
<dbReference type="SMART" id="SM00355">
    <property type="entry name" value="ZnF_C2H2"/>
    <property type="match status" value="2"/>
</dbReference>
<feature type="domain" description="C2H2-type" evidence="9">
    <location>
        <begin position="60"/>
        <end position="87"/>
    </location>
</feature>
<dbReference type="GO" id="GO:0008270">
    <property type="term" value="F:zinc ion binding"/>
    <property type="evidence" value="ECO:0007669"/>
    <property type="project" value="UniProtKB-KW"/>
</dbReference>
<accession>A0AAV2Q2S3</accession>
<evidence type="ECO:0000256" key="6">
    <source>
        <dbReference type="ARBA" id="ARBA00022833"/>
    </source>
</evidence>
<dbReference type="InterPro" id="IPR013087">
    <property type="entry name" value="Znf_C2H2_type"/>
</dbReference>
<comment type="caution">
    <text evidence="10">The sequence shown here is derived from an EMBL/GenBank/DDBJ whole genome shotgun (WGS) entry which is preliminary data.</text>
</comment>
<dbReference type="GO" id="GO:0000978">
    <property type="term" value="F:RNA polymerase II cis-regulatory region sequence-specific DNA binding"/>
    <property type="evidence" value="ECO:0007669"/>
    <property type="project" value="TreeGrafter"/>
</dbReference>
<keyword evidence="6" id="KW-0862">Zinc</keyword>
<evidence type="ECO:0000256" key="1">
    <source>
        <dbReference type="ARBA" id="ARBA00004123"/>
    </source>
</evidence>
<evidence type="ECO:0000313" key="11">
    <source>
        <dbReference type="Proteomes" id="UP001497623"/>
    </source>
</evidence>
<evidence type="ECO:0000256" key="7">
    <source>
        <dbReference type="ARBA" id="ARBA00023242"/>
    </source>
</evidence>
<dbReference type="GO" id="GO:0005634">
    <property type="term" value="C:nucleus"/>
    <property type="evidence" value="ECO:0007669"/>
    <property type="project" value="UniProtKB-SubCell"/>
</dbReference>
<keyword evidence="3" id="KW-0479">Metal-binding</keyword>
<keyword evidence="5 8" id="KW-0863">Zinc-finger</keyword>
<dbReference type="PANTHER" id="PTHR23226">
    <property type="entry name" value="ZINC FINGER AND SCAN DOMAIN-CONTAINING"/>
    <property type="match status" value="1"/>
</dbReference>
<name>A0AAV2Q2S3_MEGNR</name>
<sequence>MSEDIDMNIKEEIEVYEESVLSQKSVKEEWVCNPSDYDKAFSQKNGPVKHKNTPEEKKSYQCNQCDSFFSRKSHLIQHQRTHTGAKPYQCDQCDKCFSMKGDLTRHHMTHSG</sequence>
<feature type="domain" description="C2H2-type" evidence="9">
    <location>
        <begin position="88"/>
        <end position="112"/>
    </location>
</feature>
<feature type="non-terminal residue" evidence="10">
    <location>
        <position position="112"/>
    </location>
</feature>
<comment type="subcellular location">
    <subcellularLocation>
        <location evidence="1">Nucleus</location>
    </subcellularLocation>
</comment>
<keyword evidence="11" id="KW-1185">Reference proteome</keyword>
<dbReference type="Pfam" id="PF00096">
    <property type="entry name" value="zf-C2H2"/>
    <property type="match status" value="2"/>
</dbReference>
<dbReference type="PANTHER" id="PTHR23226:SF416">
    <property type="entry name" value="FI01424P"/>
    <property type="match status" value="1"/>
</dbReference>
<evidence type="ECO:0000313" key="10">
    <source>
        <dbReference type="EMBL" id="CAL4067288.1"/>
    </source>
</evidence>
<dbReference type="Gene3D" id="3.30.160.60">
    <property type="entry name" value="Classic Zinc Finger"/>
    <property type="match status" value="2"/>
</dbReference>
<dbReference type="PROSITE" id="PS50157">
    <property type="entry name" value="ZINC_FINGER_C2H2_2"/>
    <property type="match status" value="2"/>
</dbReference>
<evidence type="ECO:0000256" key="2">
    <source>
        <dbReference type="ARBA" id="ARBA00006991"/>
    </source>
</evidence>
<gene>
    <name evidence="10" type="ORF">MNOR_LOCUS6364</name>
</gene>
<proteinExistence type="inferred from homology"/>
<dbReference type="GO" id="GO:0000981">
    <property type="term" value="F:DNA-binding transcription factor activity, RNA polymerase II-specific"/>
    <property type="evidence" value="ECO:0007669"/>
    <property type="project" value="TreeGrafter"/>
</dbReference>
<dbReference type="FunFam" id="3.30.160.60:FF:003288">
    <property type="entry name" value="Uncharacterized protein"/>
    <property type="match status" value="1"/>
</dbReference>
<evidence type="ECO:0000256" key="5">
    <source>
        <dbReference type="ARBA" id="ARBA00022771"/>
    </source>
</evidence>
<evidence type="ECO:0000256" key="8">
    <source>
        <dbReference type="PROSITE-ProRule" id="PRU00042"/>
    </source>
</evidence>
<dbReference type="PROSITE" id="PS00028">
    <property type="entry name" value="ZINC_FINGER_C2H2_1"/>
    <property type="match status" value="2"/>
</dbReference>
<dbReference type="SUPFAM" id="SSF57667">
    <property type="entry name" value="beta-beta-alpha zinc fingers"/>
    <property type="match status" value="2"/>
</dbReference>
<evidence type="ECO:0000259" key="9">
    <source>
        <dbReference type="PROSITE" id="PS50157"/>
    </source>
</evidence>
<protein>
    <recommendedName>
        <fullName evidence="9">C2H2-type domain-containing protein</fullName>
    </recommendedName>
</protein>
<evidence type="ECO:0000256" key="4">
    <source>
        <dbReference type="ARBA" id="ARBA00022737"/>
    </source>
</evidence>
<dbReference type="EMBL" id="CAXKWB010002620">
    <property type="protein sequence ID" value="CAL4067288.1"/>
    <property type="molecule type" value="Genomic_DNA"/>
</dbReference>
<dbReference type="AlphaFoldDB" id="A0AAV2Q2S3"/>
<organism evidence="10 11">
    <name type="scientific">Meganyctiphanes norvegica</name>
    <name type="common">Northern krill</name>
    <name type="synonym">Thysanopoda norvegica</name>
    <dbReference type="NCBI Taxonomy" id="48144"/>
    <lineage>
        <taxon>Eukaryota</taxon>
        <taxon>Metazoa</taxon>
        <taxon>Ecdysozoa</taxon>
        <taxon>Arthropoda</taxon>
        <taxon>Crustacea</taxon>
        <taxon>Multicrustacea</taxon>
        <taxon>Malacostraca</taxon>
        <taxon>Eumalacostraca</taxon>
        <taxon>Eucarida</taxon>
        <taxon>Euphausiacea</taxon>
        <taxon>Euphausiidae</taxon>
        <taxon>Meganyctiphanes</taxon>
    </lineage>
</organism>
<dbReference type="FunFam" id="3.30.160.60:FF:000139">
    <property type="entry name" value="zinc finger protein 1 homolog"/>
    <property type="match status" value="1"/>
</dbReference>
<keyword evidence="7" id="KW-0539">Nucleus</keyword>
<comment type="similarity">
    <text evidence="2">Belongs to the krueppel C2H2-type zinc-finger protein family.</text>
</comment>
<dbReference type="InterPro" id="IPR036236">
    <property type="entry name" value="Znf_C2H2_sf"/>
</dbReference>
<evidence type="ECO:0000256" key="3">
    <source>
        <dbReference type="ARBA" id="ARBA00022723"/>
    </source>
</evidence>
<keyword evidence="4" id="KW-0677">Repeat</keyword>